<evidence type="ECO:0000313" key="3">
    <source>
        <dbReference type="Proteomes" id="UP001595955"/>
    </source>
</evidence>
<dbReference type="Pfam" id="PF14606">
    <property type="entry name" value="Lipase_GDSL_3"/>
    <property type="match status" value="1"/>
</dbReference>
<proteinExistence type="predicted"/>
<keyword evidence="3" id="KW-1185">Reference proteome</keyword>
<evidence type="ECO:0000259" key="1">
    <source>
        <dbReference type="Pfam" id="PF14606"/>
    </source>
</evidence>
<dbReference type="Proteomes" id="UP001595955">
    <property type="component" value="Unassembled WGS sequence"/>
</dbReference>
<name>A0ABV9DBN7_9MICO</name>
<dbReference type="Gene3D" id="2.60.120.260">
    <property type="entry name" value="Galactose-binding domain-like"/>
    <property type="match status" value="1"/>
</dbReference>
<dbReference type="Gene3D" id="3.40.50.1110">
    <property type="entry name" value="SGNH hydrolase"/>
    <property type="match status" value="1"/>
</dbReference>
<protein>
    <submittedName>
        <fullName evidence="2">SGNH/GDSL hydrolase family protein</fullName>
    </submittedName>
</protein>
<dbReference type="InterPro" id="IPR036514">
    <property type="entry name" value="SGNH_hydro_sf"/>
</dbReference>
<keyword evidence="2" id="KW-0378">Hydrolase</keyword>
<comment type="caution">
    <text evidence="2">The sequence shown here is derived from an EMBL/GenBank/DDBJ whole genome shotgun (WGS) entry which is preliminary data.</text>
</comment>
<dbReference type="RefSeq" id="WP_122824303.1">
    <property type="nucleotide sequence ID" value="NZ_CP033325.1"/>
</dbReference>
<feature type="domain" description="SGNH hydrolase-type esterase" evidence="1">
    <location>
        <begin position="179"/>
        <end position="279"/>
    </location>
</feature>
<dbReference type="GO" id="GO:0016787">
    <property type="term" value="F:hydrolase activity"/>
    <property type="evidence" value="ECO:0007669"/>
    <property type="project" value="UniProtKB-KW"/>
</dbReference>
<dbReference type="EMBL" id="JBHSGF010000007">
    <property type="protein sequence ID" value="MFC4555786.1"/>
    <property type="molecule type" value="Genomic_DNA"/>
</dbReference>
<accession>A0ABV9DBN7</accession>
<reference evidence="3" key="1">
    <citation type="journal article" date="2019" name="Int. J. Syst. Evol. Microbiol.">
        <title>The Global Catalogue of Microorganisms (GCM) 10K type strain sequencing project: providing services to taxonomists for standard genome sequencing and annotation.</title>
        <authorList>
            <consortium name="The Broad Institute Genomics Platform"/>
            <consortium name="The Broad Institute Genome Sequencing Center for Infectious Disease"/>
            <person name="Wu L."/>
            <person name="Ma J."/>
        </authorList>
    </citation>
    <scope>NUCLEOTIDE SEQUENCE [LARGE SCALE GENOMIC DNA]</scope>
    <source>
        <strain evidence="3">JCM 3369</strain>
    </source>
</reference>
<gene>
    <name evidence="2" type="ORF">ACFO3F_11060</name>
</gene>
<evidence type="ECO:0000313" key="2">
    <source>
        <dbReference type="EMBL" id="MFC4555786.1"/>
    </source>
</evidence>
<dbReference type="SUPFAM" id="SSF52266">
    <property type="entry name" value="SGNH hydrolase"/>
    <property type="match status" value="1"/>
</dbReference>
<dbReference type="InterPro" id="IPR013830">
    <property type="entry name" value="SGNH_hydro"/>
</dbReference>
<organism evidence="2 3">
    <name type="scientific">Georgenia faecalis</name>
    <dbReference type="NCBI Taxonomy" id="2483799"/>
    <lineage>
        <taxon>Bacteria</taxon>
        <taxon>Bacillati</taxon>
        <taxon>Actinomycetota</taxon>
        <taxon>Actinomycetes</taxon>
        <taxon>Micrococcales</taxon>
        <taxon>Bogoriellaceae</taxon>
        <taxon>Georgenia</taxon>
    </lineage>
</organism>
<sequence>MTPGPRGAAHRCELSSDVFRGAVSVEPGEGGLVPARLPGWARARVDDPFMRMTSAQAAGVRLAVRTAASVIEVDYRGARMVASEDAAIPPSRWEVTVGSECVGGADAVATGRAVFAFDQPERARTLTGPATTVRIDVGGGGVERDLEVWVPYTDVVEVVAVRADRPIRAAGPRAAPRWVHYGSSISHGYTADSTLGTWPVIAARRVGVQLTSLAFSGSAMLDGFIARVIRDLPAEVISVKAGINIVSADAMRRRTFAPALHAFLDTIRDGHPRTPIVVASPIWCEPVEERAGPTYEDPDLPYPWQRTRGTAEDVRQGKLSLRVVREETARVVAARGDDALVAVDGLTLYSGRDAERMPLPDNLHPGPDVHALIGERWSSQVLEPVLQEYALHRE</sequence>